<dbReference type="EMBL" id="JBHLZP010001244">
    <property type="protein sequence ID" value="MFB9840663.1"/>
    <property type="molecule type" value="Genomic_DNA"/>
</dbReference>
<accession>A0ABV5Z140</accession>
<evidence type="ECO:0000259" key="2">
    <source>
        <dbReference type="SMART" id="SM00822"/>
    </source>
</evidence>
<feature type="domain" description="Ketoreductase" evidence="2">
    <location>
        <begin position="7"/>
        <end position="147"/>
    </location>
</feature>
<reference evidence="3 4" key="1">
    <citation type="submission" date="2024-09" db="EMBL/GenBank/DDBJ databases">
        <authorList>
            <person name="Sun Q."/>
            <person name="Mori K."/>
        </authorList>
    </citation>
    <scope>NUCLEOTIDE SEQUENCE [LARGE SCALE GENOMIC DNA]</scope>
    <source>
        <strain evidence="3 4">TBRC 0563</strain>
    </source>
</reference>
<comment type="caution">
    <text evidence="3">The sequence shown here is derived from an EMBL/GenBank/DDBJ whole genome shotgun (WGS) entry which is preliminary data.</text>
</comment>
<dbReference type="RefSeq" id="WP_378213883.1">
    <property type="nucleotide sequence ID" value="NZ_JBHLZP010001244.1"/>
</dbReference>
<dbReference type="SUPFAM" id="SSF51735">
    <property type="entry name" value="NAD(P)-binding Rossmann-fold domains"/>
    <property type="match status" value="1"/>
</dbReference>
<proteinExistence type="predicted"/>
<protein>
    <submittedName>
        <fullName evidence="3">Beta-ketoacyl reductase</fullName>
    </submittedName>
</protein>
<dbReference type="InterPro" id="IPR050091">
    <property type="entry name" value="PKS_NRPS_Biosynth_Enz"/>
</dbReference>
<feature type="non-terminal residue" evidence="3">
    <location>
        <position position="1"/>
    </location>
</feature>
<dbReference type="CDD" id="cd08956">
    <property type="entry name" value="KR_3_FAS_SDR_x"/>
    <property type="match status" value="1"/>
</dbReference>
<name>A0ABV5Z140_9ACTN</name>
<feature type="non-terminal residue" evidence="3">
    <location>
        <position position="224"/>
    </location>
</feature>
<dbReference type="InterPro" id="IPR013968">
    <property type="entry name" value="PKS_KR"/>
</dbReference>
<evidence type="ECO:0000313" key="3">
    <source>
        <dbReference type="EMBL" id="MFB9840663.1"/>
    </source>
</evidence>
<dbReference type="InterPro" id="IPR057326">
    <property type="entry name" value="KR_dom"/>
</dbReference>
<dbReference type="Gene3D" id="3.40.50.720">
    <property type="entry name" value="NAD(P)-binding Rossmann-like Domain"/>
    <property type="match status" value="1"/>
</dbReference>
<dbReference type="InterPro" id="IPR036291">
    <property type="entry name" value="NAD(P)-bd_dom_sf"/>
</dbReference>
<dbReference type="SMART" id="SM00822">
    <property type="entry name" value="PKS_KR"/>
    <property type="match status" value="1"/>
</dbReference>
<gene>
    <name evidence="3" type="ORF">ACFFNX_51865</name>
</gene>
<organism evidence="3 4">
    <name type="scientific">Actinoallomurus acaciae</name>
    <dbReference type="NCBI Taxonomy" id="502577"/>
    <lineage>
        <taxon>Bacteria</taxon>
        <taxon>Bacillati</taxon>
        <taxon>Actinomycetota</taxon>
        <taxon>Actinomycetes</taxon>
        <taxon>Streptosporangiales</taxon>
        <taxon>Thermomonosporaceae</taxon>
        <taxon>Actinoallomurus</taxon>
    </lineage>
</organism>
<dbReference type="Pfam" id="PF08659">
    <property type="entry name" value="KR"/>
    <property type="match status" value="1"/>
</dbReference>
<dbReference type="Proteomes" id="UP001589627">
    <property type="component" value="Unassembled WGS sequence"/>
</dbReference>
<dbReference type="PANTHER" id="PTHR43775:SF51">
    <property type="entry name" value="INACTIVE PHENOLPHTHIOCEROL SYNTHESIS POLYKETIDE SYNTHASE TYPE I PKS1-RELATED"/>
    <property type="match status" value="1"/>
</dbReference>
<keyword evidence="4" id="KW-1185">Reference proteome</keyword>
<dbReference type="PANTHER" id="PTHR43775">
    <property type="entry name" value="FATTY ACID SYNTHASE"/>
    <property type="match status" value="1"/>
</dbReference>
<evidence type="ECO:0000313" key="4">
    <source>
        <dbReference type="Proteomes" id="UP001589627"/>
    </source>
</evidence>
<keyword evidence="1" id="KW-0808">Transferase</keyword>
<evidence type="ECO:0000256" key="1">
    <source>
        <dbReference type="ARBA" id="ARBA00022679"/>
    </source>
</evidence>
<sequence length="224" mass="23457">RGPAAPGAGALADELRAAGARVRIVAADVSDRDALAEVLAEIPAEHPLTAVVHAAGVLDDGVLSSLTPERVDAVFRPKADAAWHLHELTRDLDLSAFVLFSSGAGVFGNAGQGNYGAANGFLDGLARSRRAEGLPAVSLAWGLWEEASGLTRHLGEAGRDRLARGLQVALPSSEALSLLDLALRADDEAVVVPTRLDHTALRRRADEGTLPALLRDLVRAAPRR</sequence>